<gene>
    <name evidence="6" type="ORF">EAH_00003240</name>
</gene>
<dbReference type="InterPro" id="IPR008949">
    <property type="entry name" value="Isoprenoid_synthase_dom_sf"/>
</dbReference>
<evidence type="ECO:0000313" key="6">
    <source>
        <dbReference type="EMBL" id="CDI76326.1"/>
    </source>
</evidence>
<dbReference type="PROSITE" id="PS00723">
    <property type="entry name" value="POLYPRENYL_SYNTHASE_1"/>
    <property type="match status" value="1"/>
</dbReference>
<dbReference type="Pfam" id="PF00348">
    <property type="entry name" value="polyprenyl_synt"/>
    <property type="match status" value="2"/>
</dbReference>
<dbReference type="GO" id="GO:0004161">
    <property type="term" value="F:dimethylallyltranstransferase activity"/>
    <property type="evidence" value="ECO:0007669"/>
    <property type="project" value="TreeGrafter"/>
</dbReference>
<dbReference type="PANTHER" id="PTHR11525:SF0">
    <property type="entry name" value="FARNESYL PYROPHOSPHATE SYNTHASE"/>
    <property type="match status" value="1"/>
</dbReference>
<dbReference type="InterPro" id="IPR000092">
    <property type="entry name" value="Polyprenyl_synt"/>
</dbReference>
<evidence type="ECO:0000256" key="3">
    <source>
        <dbReference type="ARBA" id="ARBA00022723"/>
    </source>
</evidence>
<dbReference type="InterPro" id="IPR039702">
    <property type="entry name" value="FPS1-like"/>
</dbReference>
<dbReference type="EMBL" id="HG670358">
    <property type="protein sequence ID" value="CDI76326.1"/>
    <property type="molecule type" value="Genomic_DNA"/>
</dbReference>
<keyword evidence="7" id="KW-1185">Reference proteome</keyword>
<dbReference type="SUPFAM" id="SSF48576">
    <property type="entry name" value="Terpenoid synthases"/>
    <property type="match status" value="2"/>
</dbReference>
<dbReference type="GO" id="GO:0045337">
    <property type="term" value="P:farnesyl diphosphate biosynthetic process"/>
    <property type="evidence" value="ECO:0007669"/>
    <property type="project" value="TreeGrafter"/>
</dbReference>
<sequence>MLRRRLFRRWVVGDLPLSVSPPSGPLNPAISFSGLRVAVRAGAAAGDASAAAASKSPQASTLLISLSAPLRRALVRPHAAASRGVFKPWCPLHKNFCRGLCSQTNVAADVAAAAAAAVSVGRASIGAAATNKASAGAGGGTYAGRPLPPAAPEAADAACLESGVDLVQVDIKRDQQRFLQMLGPLREALLARIAACAPQEEANALRSYYSRVIDYNCTGGKLLRGLLTVYASLAANREVQFLQPSDSAAGAAAAAPTGVADAAPAAAAAAARATAAPAFAAVISSPATAVAAAAATAAGRAAAAAAPLACGSGSGAAGAAAVEDAFASGACVLGWGVELLQAAFLVADDQMDGAYTRRGKVCWYRRQEVGAANAINDAVFLIYAIHQVLREFLGKHPASSACSDLLQDVAFKTVLGQHLDSNGGVHTLLLPYNQQQQQQQQQQVLLRVLREGSAAATATLKQLTAAARSRQQAAARLKTSYYSFWLPTALGLLYSGVCDRSLLTKAEEICLCTGDYFQVSLFSILILRTRATASTQQHSSSSATAAVQQHDSSSTTARQQHSSKAAQHSEAAQRRSSGCASEFPDVIFVCMIVFGGVAQAQDDFLDCFGCPDALGKLGTDIREGKCSWLFVEALAAATPAEAAELLEAYGRVQGEGTVRELYVHLKVQERFKDYENGACEKILRLVDGLEHPGLQSYFVALLQLLHRRPQ</sequence>
<dbReference type="InterPro" id="IPR033749">
    <property type="entry name" value="Polyprenyl_synt_CS"/>
</dbReference>
<dbReference type="GO" id="GO:0004337">
    <property type="term" value="F:(2E,6E)-farnesyl diphosphate synthase activity"/>
    <property type="evidence" value="ECO:0007669"/>
    <property type="project" value="TreeGrafter"/>
</dbReference>
<evidence type="ECO:0000256" key="5">
    <source>
        <dbReference type="SAM" id="MobiDB-lite"/>
    </source>
</evidence>
<dbReference type="RefSeq" id="XP_013253127.1">
    <property type="nucleotide sequence ID" value="XM_013397673.1"/>
</dbReference>
<dbReference type="VEuPathDB" id="ToxoDB:EAH_00003240"/>
<evidence type="ECO:0000256" key="4">
    <source>
        <dbReference type="ARBA" id="ARBA00022842"/>
    </source>
</evidence>
<keyword evidence="3" id="KW-0479">Metal-binding</keyword>
<comment type="cofactor">
    <cofactor evidence="1">
        <name>Mg(2+)</name>
        <dbReference type="ChEBI" id="CHEBI:18420"/>
    </cofactor>
</comment>
<dbReference type="PANTHER" id="PTHR11525">
    <property type="entry name" value="FARNESYL-PYROPHOSPHATE SYNTHETASE"/>
    <property type="match status" value="1"/>
</dbReference>
<dbReference type="OMA" id="CFLVMDD"/>
<dbReference type="CDD" id="cd00867">
    <property type="entry name" value="Trans_IPPS"/>
    <property type="match status" value="1"/>
</dbReference>
<dbReference type="AlphaFoldDB" id="U6G7U2"/>
<dbReference type="GO" id="GO:0005737">
    <property type="term" value="C:cytoplasm"/>
    <property type="evidence" value="ECO:0007669"/>
    <property type="project" value="TreeGrafter"/>
</dbReference>
<evidence type="ECO:0000313" key="7">
    <source>
        <dbReference type="Proteomes" id="UP000018050"/>
    </source>
</evidence>
<proteinExistence type="predicted"/>
<dbReference type="GeneID" id="25268394"/>
<reference evidence="6" key="2">
    <citation type="submission" date="2013-10" db="EMBL/GenBank/DDBJ databases">
        <authorList>
            <person name="Aslett M."/>
        </authorList>
    </citation>
    <scope>NUCLEOTIDE SEQUENCE</scope>
    <source>
        <strain evidence="6">Houghton</strain>
    </source>
</reference>
<feature type="region of interest" description="Disordered" evidence="5">
    <location>
        <begin position="538"/>
        <end position="573"/>
    </location>
</feature>
<keyword evidence="2" id="KW-0808">Transferase</keyword>
<name>U6G7U2_EIMAC</name>
<feature type="compositionally biased region" description="Polar residues" evidence="5">
    <location>
        <begin position="550"/>
        <end position="566"/>
    </location>
</feature>
<organism evidence="6 7">
    <name type="scientific">Eimeria acervulina</name>
    <name type="common">Coccidian parasite</name>
    <dbReference type="NCBI Taxonomy" id="5801"/>
    <lineage>
        <taxon>Eukaryota</taxon>
        <taxon>Sar</taxon>
        <taxon>Alveolata</taxon>
        <taxon>Apicomplexa</taxon>
        <taxon>Conoidasida</taxon>
        <taxon>Coccidia</taxon>
        <taxon>Eucoccidiorida</taxon>
        <taxon>Eimeriorina</taxon>
        <taxon>Eimeriidae</taxon>
        <taxon>Eimeria</taxon>
    </lineage>
</organism>
<reference evidence="6" key="1">
    <citation type="submission" date="2013-10" db="EMBL/GenBank/DDBJ databases">
        <title>Genomic analysis of the causative agents of coccidiosis in chickens.</title>
        <authorList>
            <person name="Reid A.J."/>
            <person name="Blake D."/>
            <person name="Billington K."/>
            <person name="Browne H."/>
            <person name="Dunn M."/>
            <person name="Hung S."/>
            <person name="Kawahara F."/>
            <person name="Miranda-Saavedra D."/>
            <person name="Mourier T."/>
            <person name="Nagra H."/>
            <person name="Otto T.D."/>
            <person name="Rawlings N."/>
            <person name="Sanchez A."/>
            <person name="Sanders M."/>
            <person name="Subramaniam C."/>
            <person name="Tay Y."/>
            <person name="Dear P."/>
            <person name="Doerig C."/>
            <person name="Gruber A."/>
            <person name="Parkinson J."/>
            <person name="Shirley M."/>
            <person name="Wan K.L."/>
            <person name="Berriman M."/>
            <person name="Tomley F."/>
            <person name="Pain A."/>
        </authorList>
    </citation>
    <scope>NUCLEOTIDE SEQUENCE</scope>
    <source>
        <strain evidence="6">Houghton</strain>
    </source>
</reference>
<dbReference type="Proteomes" id="UP000018050">
    <property type="component" value="Unassembled WGS sequence"/>
</dbReference>
<dbReference type="GO" id="GO:0046872">
    <property type="term" value="F:metal ion binding"/>
    <property type="evidence" value="ECO:0007669"/>
    <property type="project" value="UniProtKB-KW"/>
</dbReference>
<evidence type="ECO:0000256" key="2">
    <source>
        <dbReference type="ARBA" id="ARBA00022679"/>
    </source>
</evidence>
<evidence type="ECO:0000256" key="1">
    <source>
        <dbReference type="ARBA" id="ARBA00001946"/>
    </source>
</evidence>
<keyword evidence="4" id="KW-0460">Magnesium</keyword>
<feature type="compositionally biased region" description="Low complexity" evidence="5">
    <location>
        <begin position="538"/>
        <end position="549"/>
    </location>
</feature>
<protein>
    <submittedName>
        <fullName evidence="6">Farnesyl pyrophosphate synthetase, putative</fullName>
    </submittedName>
</protein>
<accession>U6G7U2</accession>
<dbReference type="OrthoDB" id="10257492at2759"/>
<dbReference type="Gene3D" id="1.10.600.10">
    <property type="entry name" value="Farnesyl Diphosphate Synthase"/>
    <property type="match status" value="3"/>
</dbReference>